<evidence type="ECO:0000313" key="5">
    <source>
        <dbReference type="Proteomes" id="UP000279307"/>
    </source>
</evidence>
<dbReference type="PANTHER" id="PTHR11012:SF30">
    <property type="entry name" value="PROTEIN KINASE-LIKE DOMAIN-CONTAINING"/>
    <property type="match status" value="1"/>
</dbReference>
<accession>A0A026WJP9</accession>
<protein>
    <recommendedName>
        <fullName evidence="1">CHK kinase-like domain-containing protein</fullName>
    </recommendedName>
</protein>
<dbReference type="OrthoDB" id="191037at2759"/>
<dbReference type="InterPro" id="IPR004119">
    <property type="entry name" value="EcKL"/>
</dbReference>
<dbReference type="Proteomes" id="UP000279307">
    <property type="component" value="Chromosome 5"/>
</dbReference>
<dbReference type="EMBL" id="QOIP01000005">
    <property type="protein sequence ID" value="RLU22229.1"/>
    <property type="molecule type" value="Genomic_DNA"/>
</dbReference>
<dbReference type="Gene3D" id="3.90.1200.10">
    <property type="match status" value="1"/>
</dbReference>
<dbReference type="SUPFAM" id="SSF56112">
    <property type="entry name" value="Protein kinase-like (PK-like)"/>
    <property type="match status" value="1"/>
</dbReference>
<feature type="domain" description="CHK kinase-like" evidence="1">
    <location>
        <begin position="152"/>
        <end position="336"/>
    </location>
</feature>
<dbReference type="EMBL" id="KK107211">
    <property type="protein sequence ID" value="EZA55344.1"/>
    <property type="molecule type" value="Genomic_DNA"/>
</dbReference>
<dbReference type="Pfam" id="PF02958">
    <property type="entry name" value="EcKL"/>
    <property type="match status" value="1"/>
</dbReference>
<reference evidence="3 5" key="2">
    <citation type="journal article" date="2018" name="Genome Res.">
        <title>The genomic architecture and molecular evolution of ant odorant receptors.</title>
        <authorList>
            <person name="McKenzie S.K."/>
            <person name="Kronauer D.J.C."/>
        </authorList>
    </citation>
    <scope>NUCLEOTIDE SEQUENCE [LARGE SCALE GENOMIC DNA]</scope>
    <source>
        <strain evidence="3">Clonal line C1</strain>
    </source>
</reference>
<dbReference type="InterPro" id="IPR015897">
    <property type="entry name" value="CHK_kinase-like"/>
</dbReference>
<dbReference type="AlphaFoldDB" id="A0A026WJP9"/>
<dbReference type="SMART" id="SM00587">
    <property type="entry name" value="CHK"/>
    <property type="match status" value="1"/>
</dbReference>
<sequence length="385" mass="44365">MDDSALPEMPSHLRELIFPQQCPDKCFACAFVKRNLVHKLVRDKHLKNLQSLTNVSHVNTEHIIPFNSVACTIIRIKVYAKGDSPQLSVRLVLKTLNIQHQQVEVILKSFMSEVAFYNIVAKLLYIFPRSHFVFPKCYLDSFQWMDDGPPYIVLEDLIADGYEQFDDKLDENHLKAVFKHLGMFHGDSIRLVTNERFDSKSNFSKLMKNDTLIANKDQIMIKQKEAISAFLNNSLIEAVNSGIRDKIRTKLEKVKDLEKSNISLVHGSLTRYKTFYKQCNGECKIKFIGFKTIMLSSPVIDFGRILFTNLPNENDVSKLEEFCRNILEIYLKQIELSCSEMVQCVERQIIDNLLFSYVSLDTKESEAIENHIPILNMLNSLGSLD</sequence>
<dbReference type="InterPro" id="IPR011009">
    <property type="entry name" value="Kinase-like_dom_sf"/>
</dbReference>
<proteinExistence type="predicted"/>
<evidence type="ECO:0000259" key="1">
    <source>
        <dbReference type="SMART" id="SM00587"/>
    </source>
</evidence>
<keyword evidence="4" id="KW-1185">Reference proteome</keyword>
<evidence type="ECO:0000313" key="3">
    <source>
        <dbReference type="EMBL" id="RLU22229.1"/>
    </source>
</evidence>
<evidence type="ECO:0000313" key="4">
    <source>
        <dbReference type="Proteomes" id="UP000053097"/>
    </source>
</evidence>
<gene>
    <name evidence="3" type="ORF">DMN91_004507</name>
    <name evidence="2" type="ORF">X777_04798</name>
</gene>
<evidence type="ECO:0000313" key="2">
    <source>
        <dbReference type="EMBL" id="EZA55344.1"/>
    </source>
</evidence>
<organism evidence="2 4">
    <name type="scientific">Ooceraea biroi</name>
    <name type="common">Clonal raider ant</name>
    <name type="synonym">Cerapachys biroi</name>
    <dbReference type="NCBI Taxonomy" id="2015173"/>
    <lineage>
        <taxon>Eukaryota</taxon>
        <taxon>Metazoa</taxon>
        <taxon>Ecdysozoa</taxon>
        <taxon>Arthropoda</taxon>
        <taxon>Hexapoda</taxon>
        <taxon>Insecta</taxon>
        <taxon>Pterygota</taxon>
        <taxon>Neoptera</taxon>
        <taxon>Endopterygota</taxon>
        <taxon>Hymenoptera</taxon>
        <taxon>Apocrita</taxon>
        <taxon>Aculeata</taxon>
        <taxon>Formicoidea</taxon>
        <taxon>Formicidae</taxon>
        <taxon>Dorylinae</taxon>
        <taxon>Ooceraea</taxon>
    </lineage>
</organism>
<dbReference type="Proteomes" id="UP000053097">
    <property type="component" value="Unassembled WGS sequence"/>
</dbReference>
<reference evidence="2 4" key="1">
    <citation type="journal article" date="2014" name="Curr. Biol.">
        <title>The genome of the clonal raider ant Cerapachys biroi.</title>
        <authorList>
            <person name="Oxley P.R."/>
            <person name="Ji L."/>
            <person name="Fetter-Pruneda I."/>
            <person name="McKenzie S.K."/>
            <person name="Li C."/>
            <person name="Hu H."/>
            <person name="Zhang G."/>
            <person name="Kronauer D.J."/>
        </authorList>
    </citation>
    <scope>NUCLEOTIDE SEQUENCE [LARGE SCALE GENOMIC DNA]</scope>
</reference>
<dbReference type="PANTHER" id="PTHR11012">
    <property type="entry name" value="PROTEIN KINASE-LIKE DOMAIN-CONTAINING"/>
    <property type="match status" value="1"/>
</dbReference>
<name>A0A026WJP9_OOCBI</name>
<reference evidence="3" key="3">
    <citation type="submission" date="2018-07" db="EMBL/GenBank/DDBJ databases">
        <authorList>
            <person name="Mckenzie S.K."/>
            <person name="Kronauer D.J.C."/>
        </authorList>
    </citation>
    <scope>NUCLEOTIDE SEQUENCE</scope>
    <source>
        <strain evidence="3">Clonal line C1</strain>
    </source>
</reference>